<name>A0AAN7P120_9COLE</name>
<feature type="transmembrane region" description="Helical" evidence="18">
    <location>
        <begin position="357"/>
        <end position="382"/>
    </location>
</feature>
<dbReference type="InterPro" id="IPR004361">
    <property type="entry name" value="Glyoxalase_1"/>
</dbReference>
<feature type="binding site" evidence="16">
    <location>
        <position position="949"/>
    </location>
    <ligand>
        <name>substrate</name>
        <note>ligand shared between dimeric partners</note>
    </ligand>
</feature>
<keyword evidence="6 17" id="KW-0479">Metal-binding</keyword>
<dbReference type="CDD" id="cd07233">
    <property type="entry name" value="GlxI_Zn"/>
    <property type="match status" value="1"/>
</dbReference>
<dbReference type="Gene3D" id="3.10.180.10">
    <property type="entry name" value="2,3-Dihydroxybiphenyl 1,2-Dioxygenase, domain 1"/>
    <property type="match status" value="1"/>
</dbReference>
<dbReference type="InterPro" id="IPR037523">
    <property type="entry name" value="VOC_core"/>
</dbReference>
<feature type="domain" description="VOC" evidence="20">
    <location>
        <begin position="854"/>
        <end position="1003"/>
    </location>
</feature>
<feature type="binding site" evidence="16">
    <location>
        <position position="929"/>
    </location>
    <ligand>
        <name>substrate</name>
        <note>ligand shared between dimeric partners</note>
    </ligand>
</feature>
<dbReference type="EC" id="4.4.1.5" evidence="4"/>
<dbReference type="CDD" id="cd00637">
    <property type="entry name" value="7tm_classA_rhodopsin-like"/>
    <property type="match status" value="1"/>
</dbReference>
<dbReference type="Gene3D" id="1.20.1070.10">
    <property type="entry name" value="Rhodopsin 7-helix transmembrane proteins"/>
    <property type="match status" value="2"/>
</dbReference>
<comment type="pathway">
    <text evidence="2">Secondary metabolite metabolism; methylglyoxal degradation; (R)-lactate from methylglyoxal: step 1/2.</text>
</comment>
<feature type="transmembrane region" description="Helical" evidence="18">
    <location>
        <begin position="394"/>
        <end position="417"/>
    </location>
</feature>
<dbReference type="SUPFAM" id="SSF81321">
    <property type="entry name" value="Family A G protein-coupled receptor-like"/>
    <property type="match status" value="1"/>
</dbReference>
<evidence type="ECO:0000256" key="12">
    <source>
        <dbReference type="ARBA" id="ARBA00030892"/>
    </source>
</evidence>
<dbReference type="PROSITE" id="PS51819">
    <property type="entry name" value="VOC"/>
    <property type="match status" value="1"/>
</dbReference>
<evidence type="ECO:0000259" key="19">
    <source>
        <dbReference type="PROSITE" id="PS50262"/>
    </source>
</evidence>
<feature type="transmembrane region" description="Helical" evidence="18">
    <location>
        <begin position="269"/>
        <end position="296"/>
    </location>
</feature>
<feature type="domain" description="G-protein coupled receptors family 1 profile" evidence="19">
    <location>
        <begin position="502"/>
        <end position="713"/>
    </location>
</feature>
<feature type="transmembrane region" description="Helical" evidence="18">
    <location>
        <begin position="526"/>
        <end position="549"/>
    </location>
</feature>
<evidence type="ECO:0000256" key="4">
    <source>
        <dbReference type="ARBA" id="ARBA00012081"/>
    </source>
</evidence>
<evidence type="ECO:0000256" key="3">
    <source>
        <dbReference type="ARBA" id="ARBA00010363"/>
    </source>
</evidence>
<evidence type="ECO:0000256" key="6">
    <source>
        <dbReference type="ARBA" id="ARBA00022723"/>
    </source>
</evidence>
<feature type="domain" description="G-protein coupled receptors family 1 profile" evidence="19">
    <location>
        <begin position="275"/>
        <end position="414"/>
    </location>
</feature>
<proteinExistence type="inferred from homology"/>
<evidence type="ECO:0000256" key="13">
    <source>
        <dbReference type="ARBA" id="ARBA00032460"/>
    </source>
</evidence>
<dbReference type="PROSITE" id="PS00934">
    <property type="entry name" value="GLYOXALASE_I_1"/>
    <property type="match status" value="1"/>
</dbReference>
<dbReference type="GO" id="GO:0046872">
    <property type="term" value="F:metal ion binding"/>
    <property type="evidence" value="ECO:0007669"/>
    <property type="project" value="UniProtKB-KW"/>
</dbReference>
<feature type="binding site" evidence="16">
    <location>
        <position position="861"/>
    </location>
    <ligand>
        <name>substrate</name>
        <note>ligand shared between dimeric partners</note>
    </ligand>
</feature>
<dbReference type="Pfam" id="PF00903">
    <property type="entry name" value="Glyoxalase"/>
    <property type="match status" value="1"/>
</dbReference>
<dbReference type="InterPro" id="IPR017452">
    <property type="entry name" value="GPCR_Rhodpsn_7TM"/>
</dbReference>
<comment type="subcellular location">
    <subcellularLocation>
        <location evidence="1">Membrane</location>
    </subcellularLocation>
</comment>
<dbReference type="AlphaFoldDB" id="A0AAN7P120"/>
<reference evidence="22" key="1">
    <citation type="submission" date="2023-01" db="EMBL/GenBank/DDBJ databases">
        <title>Key to firefly adult light organ development and bioluminescence: homeobox transcription factors regulate luciferase expression and transportation to peroxisome.</title>
        <authorList>
            <person name="Fu X."/>
        </authorList>
    </citation>
    <scope>NUCLEOTIDE SEQUENCE [LARGE SCALE GENOMIC DNA]</scope>
</reference>
<keyword evidence="10" id="KW-0456">Lyase</keyword>
<dbReference type="GO" id="GO:0016020">
    <property type="term" value="C:membrane"/>
    <property type="evidence" value="ECO:0007669"/>
    <property type="project" value="UniProtKB-SubCell"/>
</dbReference>
<comment type="cofactor">
    <cofactor evidence="17">
        <name>Zn(2+)</name>
        <dbReference type="ChEBI" id="CHEBI:29105"/>
    </cofactor>
    <text evidence="17">Binds 1 zinc ion per subunit. In the homodimer, two zinc ions are bound between subunits.</text>
</comment>
<evidence type="ECO:0000256" key="16">
    <source>
        <dbReference type="PIRSR" id="PIRSR604361-2"/>
    </source>
</evidence>
<feature type="binding site" evidence="16">
    <location>
        <position position="857"/>
    </location>
    <ligand>
        <name>substrate</name>
        <note>ligand shared between dimeric partners</note>
    </ligand>
</feature>
<evidence type="ECO:0000256" key="17">
    <source>
        <dbReference type="PIRSR" id="PIRSR604361-3"/>
    </source>
</evidence>
<evidence type="ECO:0000256" key="2">
    <source>
        <dbReference type="ARBA" id="ARBA00005008"/>
    </source>
</evidence>
<feature type="binding site" evidence="16">
    <location>
        <begin position="983"/>
        <end position="984"/>
    </location>
    <ligand>
        <name>substrate</name>
        <note>ligand shared between dimeric partners</note>
    </ligand>
</feature>
<keyword evidence="5 18" id="KW-0812">Transmembrane</keyword>
<evidence type="ECO:0000256" key="5">
    <source>
        <dbReference type="ARBA" id="ARBA00022692"/>
    </source>
</evidence>
<feature type="binding site" evidence="17">
    <location>
        <position position="999"/>
    </location>
    <ligand>
        <name>Zn(2+)</name>
        <dbReference type="ChEBI" id="CHEBI:29105"/>
        <note>ligand shared between dimeric partners</note>
    </ligand>
</feature>
<dbReference type="PROSITE" id="PS50262">
    <property type="entry name" value="G_PROTEIN_RECEP_F1_2"/>
    <property type="match status" value="2"/>
</dbReference>
<evidence type="ECO:0000256" key="18">
    <source>
        <dbReference type="SAM" id="Phobius"/>
    </source>
</evidence>
<feature type="binding site" evidence="16">
    <location>
        <position position="953"/>
    </location>
    <ligand>
        <name>substrate</name>
        <note>ligand shared between dimeric partners</note>
    </ligand>
</feature>
<feature type="transmembrane region" description="Helical" evidence="18">
    <location>
        <begin position="579"/>
        <end position="600"/>
    </location>
</feature>
<evidence type="ECO:0000259" key="20">
    <source>
        <dbReference type="PROSITE" id="PS51819"/>
    </source>
</evidence>
<gene>
    <name evidence="21" type="ORF">RN001_010526</name>
</gene>
<keyword evidence="9 18" id="KW-0472">Membrane</keyword>
<dbReference type="PANTHER" id="PTHR10374">
    <property type="entry name" value="LACTOYLGLUTATHIONE LYASE GLYOXALASE I"/>
    <property type="match status" value="1"/>
</dbReference>
<feature type="binding site" evidence="17">
    <location>
        <position position="925"/>
    </location>
    <ligand>
        <name>Zn(2+)</name>
        <dbReference type="ChEBI" id="CHEBI:29105"/>
        <note>ligand shared between dimeric partners</note>
    </ligand>
</feature>
<keyword evidence="8 18" id="KW-1133">Transmembrane helix</keyword>
<dbReference type="SUPFAM" id="SSF54593">
    <property type="entry name" value="Glyoxalase/Bleomycin resistance protein/Dihydroxybiphenyl dioxygenase"/>
    <property type="match status" value="1"/>
</dbReference>
<keyword evidence="7 17" id="KW-0862">Zinc</keyword>
<dbReference type="InterPro" id="IPR018146">
    <property type="entry name" value="Glyoxalase_1_CS"/>
</dbReference>
<protein>
    <recommendedName>
        <fullName evidence="4">lactoylglutathione lyase</fullName>
        <ecNumber evidence="4">4.4.1.5</ecNumber>
    </recommendedName>
    <alternativeName>
        <fullName evidence="12">Aldoketomutase</fullName>
    </alternativeName>
    <alternativeName>
        <fullName evidence="11">Ketone-aldehyde mutase</fullName>
    </alternativeName>
    <alternativeName>
        <fullName evidence="13">Methylglyoxalase</fullName>
    </alternativeName>
    <alternativeName>
        <fullName evidence="14">S-D-lactoylglutathione methylglyoxal lyase</fullName>
    </alternativeName>
</protein>
<dbReference type="PANTHER" id="PTHR10374:SF30">
    <property type="entry name" value="LACTOYLGLUTATHIONE LYASE"/>
    <property type="match status" value="1"/>
</dbReference>
<feature type="binding site" evidence="17">
    <location>
        <position position="953"/>
    </location>
    <ligand>
        <name>Zn(2+)</name>
        <dbReference type="ChEBI" id="CHEBI:29105"/>
        <note>ligand shared between dimeric partners</note>
    </ligand>
</feature>
<evidence type="ECO:0000256" key="9">
    <source>
        <dbReference type="ARBA" id="ARBA00023136"/>
    </source>
</evidence>
<evidence type="ECO:0000256" key="8">
    <source>
        <dbReference type="ARBA" id="ARBA00022989"/>
    </source>
</evidence>
<dbReference type="InterPro" id="IPR029068">
    <property type="entry name" value="Glyas_Bleomycin-R_OHBP_Dase"/>
</dbReference>
<feature type="transmembrane region" description="Helical" evidence="18">
    <location>
        <begin position="656"/>
        <end position="674"/>
    </location>
</feature>
<evidence type="ECO:0000256" key="10">
    <source>
        <dbReference type="ARBA" id="ARBA00023239"/>
    </source>
</evidence>
<evidence type="ECO:0000313" key="21">
    <source>
        <dbReference type="EMBL" id="KAK4878020.1"/>
    </source>
</evidence>
<evidence type="ECO:0000256" key="11">
    <source>
        <dbReference type="ARBA" id="ARBA00030291"/>
    </source>
</evidence>
<dbReference type="NCBIfam" id="TIGR00068">
    <property type="entry name" value="glyox_I"/>
    <property type="match status" value="1"/>
</dbReference>
<evidence type="ECO:0000256" key="14">
    <source>
        <dbReference type="ARBA" id="ARBA00033298"/>
    </source>
</evidence>
<dbReference type="InterPro" id="IPR004360">
    <property type="entry name" value="Glyas_Fos-R_dOase_dom"/>
</dbReference>
<comment type="caution">
    <text evidence="21">The sequence shown here is derived from an EMBL/GenBank/DDBJ whole genome shotgun (WGS) entry which is preliminary data.</text>
</comment>
<evidence type="ECO:0000256" key="7">
    <source>
        <dbReference type="ARBA" id="ARBA00022833"/>
    </source>
</evidence>
<dbReference type="Proteomes" id="UP001353858">
    <property type="component" value="Unassembled WGS sequence"/>
</dbReference>
<dbReference type="EMBL" id="JARPUR010000004">
    <property type="protein sequence ID" value="KAK4878020.1"/>
    <property type="molecule type" value="Genomic_DNA"/>
</dbReference>
<evidence type="ECO:0000256" key="1">
    <source>
        <dbReference type="ARBA" id="ARBA00004370"/>
    </source>
</evidence>
<comment type="similarity">
    <text evidence="3">Belongs to the glyoxalase I family.</text>
</comment>
<feature type="transmembrane region" description="Helical" evidence="18">
    <location>
        <begin position="694"/>
        <end position="716"/>
    </location>
</feature>
<keyword evidence="22" id="KW-1185">Reference proteome</keyword>
<evidence type="ECO:0000256" key="15">
    <source>
        <dbReference type="PIRSR" id="PIRSR604361-1"/>
    </source>
</evidence>
<sequence>MEKIFDYDDTILFINFESEDIFPEAISNPYVTLNYFVNQQVKYTHKVISNKINTVMHLKKFSDLKLLNLGVIQPLNGYLQIFPPTRTTVFVTYITALDKLQYIFKLLWYSNVINVAVIVYDSDNNFRVYYSNPNAPDNDCARKFHDYVATDCNSSFTYEFPKTMRKYPNCSITYVRTENDDLYKGIVKSVTIIDYVLETVTKYLNIKLYETIGTEPVLTTFYLLLDFSEVYVRFGSNTVSFLQDDVIWIVPTPIRVSTVEVLKTVFEPILWIMILVAFLVTVLIWYLIPLATMFYLHAKTLETARIEDRNQETVLQSNFHSSATSFRGSRASMSRDGSCVPNQLYIYILQKKISQKYLAAMVTIYAILLCPLMLLRLATVAVSETNENSGRLDITYITLVWFAFLPTCTTPLLFALWQRKRLAKIRRVLFGDRDLQQSFELVTISSSIPTHRNVCQRNLLTRCSQDEHSVGDSRRPDLVPAMPTNRVRNSLTTAHYDMPLHVSTMTFLLIAWDRLRKVYNPPKPRLPACVCIIGTWITSFYIVLPYPIYITYVDLGKHLNSLYGVGICMVNFTYNIQNYIRGIVLFTYAIPLAAMFYLYAQAMELTRSEDRILKNIFQMNSHFRTDFRGRSAGARARFRLRESAANLQKTKITQKYLASMVFTYAIFLCPLNLLRVARFVYVETYDNSSRFDTVYIALVWLAFLPTCSTPLLFALWQKNQSAKVRLSWFRNQNLEQASENIITAASSIPMRTLQTNSCQMNLLARSSQEEHSVANSRRPNLVSSKYTNRVRIQNSIVWQSARSILFSTGVQHYHHFSVLQPFKWPFKMTESIPITNEDALNLCSEPEAATKDFIFQQTMYRIKDPRKSIPFYTSILGMRLLQKLDFPEMKFSLYFMGYENPDDFKGELGTKERNEWTMSQKATLELTHNWGTEDDANFKGYHNGNSEPRGFGHIGLMVPDVDKACERFESLGVNFIKRPQDGKMKTIAFITDPDGYWIEILNNKSI</sequence>
<accession>A0AAN7P120</accession>
<feature type="active site" description="Proton donor/acceptor" evidence="15">
    <location>
        <position position="999"/>
    </location>
</feature>
<dbReference type="GO" id="GO:0004462">
    <property type="term" value="F:lactoylglutathione lyase activity"/>
    <property type="evidence" value="ECO:0007669"/>
    <property type="project" value="UniProtKB-EC"/>
</dbReference>
<evidence type="ECO:0000313" key="22">
    <source>
        <dbReference type="Proteomes" id="UP001353858"/>
    </source>
</evidence>
<organism evidence="21 22">
    <name type="scientific">Aquatica leii</name>
    <dbReference type="NCBI Taxonomy" id="1421715"/>
    <lineage>
        <taxon>Eukaryota</taxon>
        <taxon>Metazoa</taxon>
        <taxon>Ecdysozoa</taxon>
        <taxon>Arthropoda</taxon>
        <taxon>Hexapoda</taxon>
        <taxon>Insecta</taxon>
        <taxon>Pterygota</taxon>
        <taxon>Neoptera</taxon>
        <taxon>Endopterygota</taxon>
        <taxon>Coleoptera</taxon>
        <taxon>Polyphaga</taxon>
        <taxon>Elateriformia</taxon>
        <taxon>Elateroidea</taxon>
        <taxon>Lampyridae</taxon>
        <taxon>Luciolinae</taxon>
        <taxon>Aquatica</taxon>
    </lineage>
</organism>
<feature type="binding site" evidence="17">
    <location>
        <position position="857"/>
    </location>
    <ligand>
        <name>Zn(2+)</name>
        <dbReference type="ChEBI" id="CHEBI:29105"/>
        <note>ligand shared between dimeric partners</note>
    </ligand>
</feature>